<evidence type="ECO:0000313" key="6">
    <source>
        <dbReference type="EMBL" id="MCB5620459.1"/>
    </source>
</evidence>
<dbReference type="Pfam" id="PF00145">
    <property type="entry name" value="DNA_methylase"/>
    <property type="match status" value="1"/>
</dbReference>
<keyword evidence="4" id="KW-0949">S-adenosyl-L-methionine</keyword>
<evidence type="ECO:0000256" key="5">
    <source>
        <dbReference type="ARBA" id="ARBA00022747"/>
    </source>
</evidence>
<dbReference type="EMBL" id="JAJBOM010000026">
    <property type="protein sequence ID" value="MCB5620459.1"/>
    <property type="molecule type" value="Genomic_DNA"/>
</dbReference>
<dbReference type="AlphaFoldDB" id="A0AAJ1B9J7"/>
<gene>
    <name evidence="6" type="ORF">LIQ08_15060</name>
</gene>
<evidence type="ECO:0000256" key="2">
    <source>
        <dbReference type="ARBA" id="ARBA00022603"/>
    </source>
</evidence>
<name>A0AAJ1B9J7_MEDGN</name>
<comment type="caution">
    <text evidence="6">The sequence shown here is derived from an EMBL/GenBank/DDBJ whole genome shotgun (WGS) entry which is preliminary data.</text>
</comment>
<dbReference type="GO" id="GO:0032259">
    <property type="term" value="P:methylation"/>
    <property type="evidence" value="ECO:0007669"/>
    <property type="project" value="UniProtKB-KW"/>
</dbReference>
<dbReference type="Gene3D" id="3.40.50.150">
    <property type="entry name" value="Vaccinia Virus protein VP39"/>
    <property type="match status" value="2"/>
</dbReference>
<dbReference type="InterPro" id="IPR001525">
    <property type="entry name" value="C5_MeTfrase"/>
</dbReference>
<organism evidence="6 7">
    <name type="scientific">Mediterraneibacter gnavus</name>
    <name type="common">Ruminococcus gnavus</name>
    <dbReference type="NCBI Taxonomy" id="33038"/>
    <lineage>
        <taxon>Bacteria</taxon>
        <taxon>Bacillati</taxon>
        <taxon>Bacillota</taxon>
        <taxon>Clostridia</taxon>
        <taxon>Lachnospirales</taxon>
        <taxon>Lachnospiraceae</taxon>
        <taxon>Mediterraneibacter</taxon>
    </lineage>
</organism>
<proteinExistence type="predicted"/>
<dbReference type="RefSeq" id="WP_173867577.1">
    <property type="nucleotide sequence ID" value="NZ_JAAIQY010000023.1"/>
</dbReference>
<dbReference type="EC" id="2.1.1.37" evidence="1"/>
<dbReference type="InterPro" id="IPR029063">
    <property type="entry name" value="SAM-dependent_MTases_sf"/>
</dbReference>
<protein>
    <recommendedName>
        <fullName evidence="1">DNA (cytosine-5-)-methyltransferase</fullName>
        <ecNumber evidence="1">2.1.1.37</ecNumber>
    </recommendedName>
</protein>
<dbReference type="PANTHER" id="PTHR23068:SF25">
    <property type="entry name" value="DNA (CYTOSINE-5)-METHYLTRANSFERASE DRM2"/>
    <property type="match status" value="1"/>
</dbReference>
<evidence type="ECO:0000313" key="7">
    <source>
        <dbReference type="Proteomes" id="UP001297370"/>
    </source>
</evidence>
<keyword evidence="3" id="KW-0808">Transferase</keyword>
<dbReference type="GO" id="GO:0009307">
    <property type="term" value="P:DNA restriction-modification system"/>
    <property type="evidence" value="ECO:0007669"/>
    <property type="project" value="UniProtKB-KW"/>
</dbReference>
<evidence type="ECO:0000256" key="3">
    <source>
        <dbReference type="ARBA" id="ARBA00022679"/>
    </source>
</evidence>
<dbReference type="PANTHER" id="PTHR23068">
    <property type="entry name" value="DNA CYTOSINE-5- -METHYLTRANSFERASE 3-RELATED"/>
    <property type="match status" value="1"/>
</dbReference>
<dbReference type="GO" id="GO:0003886">
    <property type="term" value="F:DNA (cytosine-5-)-methyltransferase activity"/>
    <property type="evidence" value="ECO:0007669"/>
    <property type="project" value="UniProtKB-EC"/>
</dbReference>
<dbReference type="Proteomes" id="UP001297370">
    <property type="component" value="Unassembled WGS sequence"/>
</dbReference>
<dbReference type="SUPFAM" id="SSF53335">
    <property type="entry name" value="S-adenosyl-L-methionine-dependent methyltransferases"/>
    <property type="match status" value="2"/>
</dbReference>
<reference evidence="6" key="1">
    <citation type="submission" date="2021-10" db="EMBL/GenBank/DDBJ databases">
        <title>Collection of gut derived symbiotic bacterial strains cultured from healthy donors.</title>
        <authorList>
            <person name="Lin H."/>
            <person name="Littmann E."/>
            <person name="Claire K."/>
            <person name="Pamer E."/>
        </authorList>
    </citation>
    <scope>NUCLEOTIDE SEQUENCE</scope>
    <source>
        <strain evidence="6">MSK.23.18</strain>
    </source>
</reference>
<keyword evidence="2 6" id="KW-0489">Methyltransferase</keyword>
<accession>A0AAJ1B9J7</accession>
<evidence type="ECO:0000256" key="1">
    <source>
        <dbReference type="ARBA" id="ARBA00011975"/>
    </source>
</evidence>
<dbReference type="InterPro" id="IPR050390">
    <property type="entry name" value="C5-Methyltransferase"/>
</dbReference>
<evidence type="ECO:0000256" key="4">
    <source>
        <dbReference type="ARBA" id="ARBA00022691"/>
    </source>
</evidence>
<sequence>MKKILIGGSPCTHWSVIQNAKNREIEASGQGWELFNNFVIALHKFKPDYFIYENNSSIHKNIKKQIENELNVTLLEIDSQLVSAQRRKRIYGTNIKGVTVPEDRGICLQDVLEYGETDRKKSKTVRVGGSGSGWGNKHEWDMPNRDRVYTTTELERLQTLPDGYTRGIPERQRRKSLGNGWTAEVIIELMQHMNIDKDEEIIVVSLYDGIATGRYCLDKLGYKNVKYYAFEIDKYAMQVANNNYPDIIQCGDAFKVRENNWHIEEEVGK</sequence>
<keyword evidence="5" id="KW-0680">Restriction system</keyword>